<accession>A0A2Z6B217</accession>
<reference evidence="1 2" key="1">
    <citation type="journal article" date="2018" name="Sci. Adv.">
        <title>Multi-heme cytochromes provide a pathway for survival in energy-limited environments.</title>
        <authorList>
            <person name="Deng X."/>
            <person name="Dohmae N."/>
            <person name="Nealson K.H."/>
            <person name="Hashimoto K."/>
            <person name="Okamoto A."/>
        </authorList>
    </citation>
    <scope>NUCLEOTIDE SEQUENCE [LARGE SCALE GENOMIC DNA]</scope>
    <source>
        <strain evidence="1 2">IS5</strain>
    </source>
</reference>
<sequence length="60" mass="7183">MRFLTPHIKALGAAPERLLAPSRYRSDLLGHKRSMLPRWEELGLREKMIDFWEEDWFEVG</sequence>
<evidence type="ECO:0000313" key="1">
    <source>
        <dbReference type="EMBL" id="BBD09493.1"/>
    </source>
</evidence>
<dbReference type="AlphaFoldDB" id="A0A2Z6B217"/>
<keyword evidence="2" id="KW-1185">Reference proteome</keyword>
<dbReference type="KEGG" id="dfl:DFE_2767"/>
<gene>
    <name evidence="1" type="ORF">DFE_2767</name>
</gene>
<name>A0A2Z6B217_9BACT</name>
<evidence type="ECO:0000313" key="2">
    <source>
        <dbReference type="Proteomes" id="UP000269883"/>
    </source>
</evidence>
<proteinExistence type="predicted"/>
<dbReference type="Proteomes" id="UP000269883">
    <property type="component" value="Chromosome"/>
</dbReference>
<dbReference type="EMBL" id="AP017378">
    <property type="protein sequence ID" value="BBD09493.1"/>
    <property type="molecule type" value="Genomic_DNA"/>
</dbReference>
<protein>
    <submittedName>
        <fullName evidence="1">Radical SAM domain protein</fullName>
    </submittedName>
</protein>
<organism evidence="1 2">
    <name type="scientific">Desulfovibrio ferrophilus</name>
    <dbReference type="NCBI Taxonomy" id="241368"/>
    <lineage>
        <taxon>Bacteria</taxon>
        <taxon>Pseudomonadati</taxon>
        <taxon>Thermodesulfobacteriota</taxon>
        <taxon>Desulfovibrionia</taxon>
        <taxon>Desulfovibrionales</taxon>
        <taxon>Desulfovibrionaceae</taxon>
        <taxon>Desulfovibrio</taxon>
    </lineage>
</organism>